<dbReference type="PANTHER" id="PTHR13799">
    <property type="entry name" value="NGG1 INTERACTING FACTOR 3"/>
    <property type="match status" value="1"/>
</dbReference>
<accession>A0A9D9NNJ3</accession>
<dbReference type="Gene3D" id="3.40.1390.30">
    <property type="entry name" value="NIF3 (NGG1p interacting factor 3)-like"/>
    <property type="match status" value="2"/>
</dbReference>
<evidence type="ECO:0000313" key="7">
    <source>
        <dbReference type="Proteomes" id="UP000823769"/>
    </source>
</evidence>
<dbReference type="SUPFAM" id="SSF102705">
    <property type="entry name" value="NIF3 (NGG1p interacting factor 3)-like"/>
    <property type="match status" value="1"/>
</dbReference>
<protein>
    <recommendedName>
        <fullName evidence="3">GTP cyclohydrolase 1 type 2 homolog</fullName>
    </recommendedName>
</protein>
<name>A0A9D9NNJ3_9BACT</name>
<sequence length="212" mass="23078">VVKEAADKGCGLIVSHHPLLFRALRQVSDSTYQQRCAVEAIRRGIGIYSAHTSLDNAPGGVNHRIASLIGLENLQWLSPKPDGESGSGLVGNLREPLKDDGFLSMLKDKFGVSCLMHSQTSGRTVNRVALCGGAGAFLLPDAIREGADCFVCGEFHYHDYFENKGVLLAELGHYQSEQFTMDLLAELIGAAFPELEVIRTSINTNPIQYDCK</sequence>
<feature type="binding site" evidence="5">
    <location>
        <position position="173"/>
    </location>
    <ligand>
        <name>a divalent metal cation</name>
        <dbReference type="ChEBI" id="CHEBI:60240"/>
        <label>1</label>
    </ligand>
</feature>
<proteinExistence type="inferred from homology"/>
<feature type="binding site" evidence="5">
    <location>
        <position position="16"/>
    </location>
    <ligand>
        <name>a divalent metal cation</name>
        <dbReference type="ChEBI" id="CHEBI:60240"/>
        <label>1</label>
    </ligand>
</feature>
<comment type="similarity">
    <text evidence="1">Belongs to the GTP cyclohydrolase I type 2/NIF3 family.</text>
</comment>
<dbReference type="Pfam" id="PF01784">
    <property type="entry name" value="DUF34_NIF3"/>
    <property type="match status" value="1"/>
</dbReference>
<dbReference type="Proteomes" id="UP000823769">
    <property type="component" value="Unassembled WGS sequence"/>
</dbReference>
<dbReference type="PANTHER" id="PTHR13799:SF14">
    <property type="entry name" value="GTP CYCLOHYDROLASE 1 TYPE 2 HOMOLOG"/>
    <property type="match status" value="1"/>
</dbReference>
<dbReference type="FunFam" id="3.40.1390.30:FF:000001">
    <property type="entry name" value="GTP cyclohydrolase 1 type 2"/>
    <property type="match status" value="1"/>
</dbReference>
<feature type="non-terminal residue" evidence="6">
    <location>
        <position position="1"/>
    </location>
</feature>
<reference evidence="6" key="2">
    <citation type="journal article" date="2021" name="PeerJ">
        <title>Extensive microbial diversity within the chicken gut microbiome revealed by metagenomics and culture.</title>
        <authorList>
            <person name="Gilroy R."/>
            <person name="Ravi A."/>
            <person name="Getino M."/>
            <person name="Pursley I."/>
            <person name="Horton D.L."/>
            <person name="Alikhan N.F."/>
            <person name="Baker D."/>
            <person name="Gharbi K."/>
            <person name="Hall N."/>
            <person name="Watson M."/>
            <person name="Adriaenssens E.M."/>
            <person name="Foster-Nyarko E."/>
            <person name="Jarju S."/>
            <person name="Secka A."/>
            <person name="Antonio M."/>
            <person name="Oren A."/>
            <person name="Chaudhuri R.R."/>
            <person name="La Ragione R."/>
            <person name="Hildebrand F."/>
            <person name="Pallen M.J."/>
        </authorList>
    </citation>
    <scope>NUCLEOTIDE SEQUENCE</scope>
    <source>
        <strain evidence="6">B3-1481</strain>
    </source>
</reference>
<comment type="subunit">
    <text evidence="2">Homohexamer.</text>
</comment>
<keyword evidence="4 5" id="KW-0479">Metal-binding</keyword>
<dbReference type="GO" id="GO:0005737">
    <property type="term" value="C:cytoplasm"/>
    <property type="evidence" value="ECO:0007669"/>
    <property type="project" value="TreeGrafter"/>
</dbReference>
<dbReference type="InterPro" id="IPR036069">
    <property type="entry name" value="DUF34/NIF3_sf"/>
</dbReference>
<evidence type="ECO:0000313" key="6">
    <source>
        <dbReference type="EMBL" id="MBO8479990.1"/>
    </source>
</evidence>
<comment type="caution">
    <text evidence="6">The sequence shown here is derived from an EMBL/GenBank/DDBJ whole genome shotgun (WGS) entry which is preliminary data.</text>
</comment>
<dbReference type="EMBL" id="JADILW010000040">
    <property type="protein sequence ID" value="MBO8479990.1"/>
    <property type="molecule type" value="Genomic_DNA"/>
</dbReference>
<organism evidence="6 7">
    <name type="scientific">Candidatus Cryptobacteroides avistercoris</name>
    <dbReference type="NCBI Taxonomy" id="2840758"/>
    <lineage>
        <taxon>Bacteria</taxon>
        <taxon>Pseudomonadati</taxon>
        <taxon>Bacteroidota</taxon>
        <taxon>Bacteroidia</taxon>
        <taxon>Bacteroidales</taxon>
        <taxon>Candidatus Cryptobacteroides</taxon>
    </lineage>
</organism>
<dbReference type="GO" id="GO:0046872">
    <property type="term" value="F:metal ion binding"/>
    <property type="evidence" value="ECO:0007669"/>
    <property type="project" value="UniProtKB-KW"/>
</dbReference>
<evidence type="ECO:0000256" key="1">
    <source>
        <dbReference type="ARBA" id="ARBA00006964"/>
    </source>
</evidence>
<evidence type="ECO:0000256" key="5">
    <source>
        <dbReference type="PIRSR" id="PIRSR602678-1"/>
    </source>
</evidence>
<dbReference type="NCBIfam" id="TIGR00486">
    <property type="entry name" value="YbgI_SA1388"/>
    <property type="match status" value="1"/>
</dbReference>
<feature type="binding site" evidence="5">
    <location>
        <position position="177"/>
    </location>
    <ligand>
        <name>a divalent metal cation</name>
        <dbReference type="ChEBI" id="CHEBI:60240"/>
        <label>1</label>
    </ligand>
</feature>
<reference evidence="6" key="1">
    <citation type="submission" date="2020-10" db="EMBL/GenBank/DDBJ databases">
        <authorList>
            <person name="Gilroy R."/>
        </authorList>
    </citation>
    <scope>NUCLEOTIDE SEQUENCE</scope>
    <source>
        <strain evidence="6">B3-1481</strain>
    </source>
</reference>
<evidence type="ECO:0000256" key="3">
    <source>
        <dbReference type="ARBA" id="ARBA00022112"/>
    </source>
</evidence>
<feature type="binding site" evidence="5">
    <location>
        <position position="55"/>
    </location>
    <ligand>
        <name>a divalent metal cation</name>
        <dbReference type="ChEBI" id="CHEBI:60240"/>
        <label>1</label>
    </ligand>
</feature>
<evidence type="ECO:0000256" key="4">
    <source>
        <dbReference type="ARBA" id="ARBA00022723"/>
    </source>
</evidence>
<gene>
    <name evidence="6" type="ORF">IAB76_02615</name>
</gene>
<evidence type="ECO:0000256" key="2">
    <source>
        <dbReference type="ARBA" id="ARBA00011643"/>
    </source>
</evidence>
<feature type="binding site" evidence="5">
    <location>
        <position position="17"/>
    </location>
    <ligand>
        <name>a divalent metal cation</name>
        <dbReference type="ChEBI" id="CHEBI:60240"/>
        <label>1</label>
    </ligand>
</feature>
<dbReference type="InterPro" id="IPR002678">
    <property type="entry name" value="DUF34/NIF3"/>
</dbReference>
<dbReference type="AlphaFoldDB" id="A0A9D9NNJ3"/>